<reference evidence="1 2" key="1">
    <citation type="journal article" date="2018" name="PLoS ONE">
        <title>The draft genome of Kipferlia bialata reveals reductive genome evolution in fornicate parasites.</title>
        <authorList>
            <person name="Tanifuji G."/>
            <person name="Takabayashi S."/>
            <person name="Kume K."/>
            <person name="Takagi M."/>
            <person name="Nakayama T."/>
            <person name="Kamikawa R."/>
            <person name="Inagaki Y."/>
            <person name="Hashimoto T."/>
        </authorList>
    </citation>
    <scope>NUCLEOTIDE SEQUENCE [LARGE SCALE GENOMIC DNA]</scope>
    <source>
        <strain evidence="1">NY0173</strain>
    </source>
</reference>
<dbReference type="EMBL" id="BDIP01002008">
    <property type="protein sequence ID" value="GIQ85565.1"/>
    <property type="molecule type" value="Genomic_DNA"/>
</dbReference>
<sequence length="162" mass="18322">MLTESIRTMDADRCGDPRLPAPYSQWHVGAASADQLTKLEEELIVREQHPDRVRERQELWLQRHRWSQKDTGVFRLDRLAVLNMGVCFDPIGLGHNLVFNTYVTSTNACDYFLTLVEKDGVQCLVPTEPGEYGPIPDEMRSDTTHSGIVHNGKVSAIMVSIL</sequence>
<proteinExistence type="predicted"/>
<dbReference type="AlphaFoldDB" id="A0A9K3CZR1"/>
<gene>
    <name evidence="1" type="ORF">KIPB_007254</name>
</gene>
<evidence type="ECO:0000313" key="1">
    <source>
        <dbReference type="EMBL" id="GIQ85565.1"/>
    </source>
</evidence>
<dbReference type="Proteomes" id="UP000265618">
    <property type="component" value="Unassembled WGS sequence"/>
</dbReference>
<protein>
    <submittedName>
        <fullName evidence="1">Uncharacterized protein</fullName>
    </submittedName>
</protein>
<keyword evidence="2" id="KW-1185">Reference proteome</keyword>
<accession>A0A9K3CZR1</accession>
<evidence type="ECO:0000313" key="2">
    <source>
        <dbReference type="Proteomes" id="UP000265618"/>
    </source>
</evidence>
<name>A0A9K3CZR1_9EUKA</name>
<comment type="caution">
    <text evidence="1">The sequence shown here is derived from an EMBL/GenBank/DDBJ whole genome shotgun (WGS) entry which is preliminary data.</text>
</comment>
<organism evidence="1 2">
    <name type="scientific">Kipferlia bialata</name>
    <dbReference type="NCBI Taxonomy" id="797122"/>
    <lineage>
        <taxon>Eukaryota</taxon>
        <taxon>Metamonada</taxon>
        <taxon>Carpediemonas-like organisms</taxon>
        <taxon>Kipferlia</taxon>
    </lineage>
</organism>